<gene>
    <name evidence="2" type="ORF">CRG98_028738</name>
</gene>
<reference evidence="2 3" key="1">
    <citation type="submission" date="2017-11" db="EMBL/GenBank/DDBJ databases">
        <title>De-novo sequencing of pomegranate (Punica granatum L.) genome.</title>
        <authorList>
            <person name="Akparov Z."/>
            <person name="Amiraslanov A."/>
            <person name="Hajiyeva S."/>
            <person name="Abbasov M."/>
            <person name="Kaur K."/>
            <person name="Hamwieh A."/>
            <person name="Solovyev V."/>
            <person name="Salamov A."/>
            <person name="Braich B."/>
            <person name="Kosarev P."/>
            <person name="Mahmoud A."/>
            <person name="Hajiyev E."/>
            <person name="Babayeva S."/>
            <person name="Izzatullayeva V."/>
            <person name="Mammadov A."/>
            <person name="Mammadov A."/>
            <person name="Sharifova S."/>
            <person name="Ojaghi J."/>
            <person name="Eynullazada K."/>
            <person name="Bayramov B."/>
            <person name="Abdulazimova A."/>
            <person name="Shahmuradov I."/>
        </authorList>
    </citation>
    <scope>NUCLEOTIDE SEQUENCE [LARGE SCALE GENOMIC DNA]</scope>
    <source>
        <strain evidence="3">cv. AG2017</strain>
        <tissue evidence="2">Leaf</tissue>
    </source>
</reference>
<accession>A0A2I0J3S1</accession>
<protein>
    <submittedName>
        <fullName evidence="2">Uncharacterized protein</fullName>
    </submittedName>
</protein>
<evidence type="ECO:0000313" key="2">
    <source>
        <dbReference type="EMBL" id="PKI50875.1"/>
    </source>
</evidence>
<organism evidence="2 3">
    <name type="scientific">Punica granatum</name>
    <name type="common">Pomegranate</name>
    <dbReference type="NCBI Taxonomy" id="22663"/>
    <lineage>
        <taxon>Eukaryota</taxon>
        <taxon>Viridiplantae</taxon>
        <taxon>Streptophyta</taxon>
        <taxon>Embryophyta</taxon>
        <taxon>Tracheophyta</taxon>
        <taxon>Spermatophyta</taxon>
        <taxon>Magnoliopsida</taxon>
        <taxon>eudicotyledons</taxon>
        <taxon>Gunneridae</taxon>
        <taxon>Pentapetalae</taxon>
        <taxon>rosids</taxon>
        <taxon>malvids</taxon>
        <taxon>Myrtales</taxon>
        <taxon>Lythraceae</taxon>
        <taxon>Punica</taxon>
    </lineage>
</organism>
<feature type="region of interest" description="Disordered" evidence="1">
    <location>
        <begin position="373"/>
        <end position="413"/>
    </location>
</feature>
<sequence>MSSPCGFPIARQSAFYVALKQLRLDAKQIVFSSLVLSPNTDSCFYIPCTFLSSLHLPLSTGSSPAFTTLHGLWPSIYCFPDFESDVYCFPDFGSDVYFLFTTFRTSSPIFNSSLLLSKLQVRRLLLSGLRVRCLLLPYCFPDFKSNVCYFPDFGSDVYFFLVAFRTSSLFTIFLLLSGLRVRCLLSFAFRVLYFLLSRTFLLPNPNSFVLPTTGLCICVILSHTSKARGPVATREAEVFARTRRGASRNPWLHPLIEHAIKAGQAVSTPFRPICSNRERSTKAQITIHNRINRGKHASMGTGTTKERQGPLGRRREQSRRADKRIPDRAPGMPDPQTDKRHLETGLHTPKGYQDQGTEITVVSEHMRTVRTRISSHRGTHARSLRNAAREYPPSRGRAMDAREKESPLTVYDP</sequence>
<dbReference type="AlphaFoldDB" id="A0A2I0J3S1"/>
<name>A0A2I0J3S1_PUNGR</name>
<dbReference type="EMBL" id="PGOL01002077">
    <property type="protein sequence ID" value="PKI50875.1"/>
    <property type="molecule type" value="Genomic_DNA"/>
</dbReference>
<feature type="compositionally biased region" description="Basic residues" evidence="1">
    <location>
        <begin position="373"/>
        <end position="383"/>
    </location>
</feature>
<feature type="region of interest" description="Disordered" evidence="1">
    <location>
        <begin position="291"/>
        <end position="353"/>
    </location>
</feature>
<comment type="caution">
    <text evidence="2">The sequence shown here is derived from an EMBL/GenBank/DDBJ whole genome shotgun (WGS) entry which is preliminary data.</text>
</comment>
<evidence type="ECO:0000256" key="1">
    <source>
        <dbReference type="SAM" id="MobiDB-lite"/>
    </source>
</evidence>
<keyword evidence="3" id="KW-1185">Reference proteome</keyword>
<feature type="compositionally biased region" description="Basic and acidic residues" evidence="1">
    <location>
        <begin position="304"/>
        <end position="327"/>
    </location>
</feature>
<evidence type="ECO:0000313" key="3">
    <source>
        <dbReference type="Proteomes" id="UP000233551"/>
    </source>
</evidence>
<feature type="compositionally biased region" description="Basic and acidic residues" evidence="1">
    <location>
        <begin position="397"/>
        <end position="406"/>
    </location>
</feature>
<proteinExistence type="predicted"/>
<dbReference type="Proteomes" id="UP000233551">
    <property type="component" value="Unassembled WGS sequence"/>
</dbReference>